<feature type="transmembrane region" description="Helical" evidence="1">
    <location>
        <begin position="121"/>
        <end position="141"/>
    </location>
</feature>
<feature type="transmembrane region" description="Helical" evidence="1">
    <location>
        <begin position="26"/>
        <end position="46"/>
    </location>
</feature>
<protein>
    <submittedName>
        <fullName evidence="2">Uncharacterized protein</fullName>
    </submittedName>
</protein>
<evidence type="ECO:0000256" key="1">
    <source>
        <dbReference type="SAM" id="Phobius"/>
    </source>
</evidence>
<gene>
    <name evidence="2" type="ORF">UT17_C0002G0244</name>
</gene>
<accession>A0A0G0PTA4</accession>
<keyword evidence="1" id="KW-0472">Membrane</keyword>
<name>A0A0G0PTA4_9BACT</name>
<feature type="transmembrane region" description="Helical" evidence="1">
    <location>
        <begin position="84"/>
        <end position="114"/>
    </location>
</feature>
<dbReference type="Proteomes" id="UP000034774">
    <property type="component" value="Unassembled WGS sequence"/>
</dbReference>
<dbReference type="STRING" id="1618572.UT17_C0002G0244"/>
<evidence type="ECO:0000313" key="3">
    <source>
        <dbReference type="Proteomes" id="UP000034774"/>
    </source>
</evidence>
<reference evidence="2 3" key="1">
    <citation type="journal article" date="2015" name="Nature">
        <title>rRNA introns, odd ribosomes, and small enigmatic genomes across a large radiation of phyla.</title>
        <authorList>
            <person name="Brown C.T."/>
            <person name="Hug L.A."/>
            <person name="Thomas B.C."/>
            <person name="Sharon I."/>
            <person name="Castelle C.J."/>
            <person name="Singh A."/>
            <person name="Wilkins M.J."/>
            <person name="Williams K.H."/>
            <person name="Banfield J.F."/>
        </authorList>
    </citation>
    <scope>NUCLEOTIDE SEQUENCE [LARGE SCALE GENOMIC DNA]</scope>
</reference>
<feature type="transmembrane region" description="Helical" evidence="1">
    <location>
        <begin position="58"/>
        <end position="78"/>
    </location>
</feature>
<evidence type="ECO:0000313" key="2">
    <source>
        <dbReference type="EMBL" id="KKQ92581.1"/>
    </source>
</evidence>
<comment type="caution">
    <text evidence="2">The sequence shown here is derived from an EMBL/GenBank/DDBJ whole genome shotgun (WGS) entry which is preliminary data.</text>
</comment>
<keyword evidence="1" id="KW-1133">Transmembrane helix</keyword>
<keyword evidence="1" id="KW-0812">Transmembrane</keyword>
<proteinExistence type="predicted"/>
<dbReference type="EMBL" id="LBVU01000002">
    <property type="protein sequence ID" value="KKQ92581.1"/>
    <property type="molecule type" value="Genomic_DNA"/>
</dbReference>
<dbReference type="AlphaFoldDB" id="A0A0G0PTA4"/>
<sequence>MQFVSPILAIMTVVLAFVISVSPLSGWGLQITALMVIIYIGTSFLIRKGVLSDSIKVTLDVIIFSLSVSLLLFTTGGFNSPVFFLSYFLLFGVSLFSSPITATAITITFALLFVVSPKQDFWIDLLQIGSLLAIAPLSVLFGKQYLKVLEDKKMITGLSQKIQKNKVDVTVWTEGDFRKRVLRIQEYLQKLLNDPEVATDKKERIKSLYRQIYDLFLSGRTMEKNV</sequence>
<organism evidence="2 3">
    <name type="scientific">Candidatus Woesebacteria bacterium GW2011_GWB1_39_10</name>
    <dbReference type="NCBI Taxonomy" id="1618572"/>
    <lineage>
        <taxon>Bacteria</taxon>
        <taxon>Candidatus Woeseibacteriota</taxon>
    </lineage>
</organism>